<dbReference type="Proteomes" id="UP000030653">
    <property type="component" value="Unassembled WGS sequence"/>
</dbReference>
<evidence type="ECO:0000313" key="2">
    <source>
        <dbReference type="Proteomes" id="UP000030653"/>
    </source>
</evidence>
<sequence>MIVDFSPPSFFGLYASPHQQSAQLVSSCLSAAGCLSASTHHAAMRSAGANNRRNVLEDRAFCS</sequence>
<accession>M5G4M4</accession>
<dbReference type="GeneID" id="63688681"/>
<dbReference type="RefSeq" id="XP_040625580.1">
    <property type="nucleotide sequence ID" value="XM_040773619.1"/>
</dbReference>
<dbReference type="HOGENOM" id="CLU_2885719_0_0_1"/>
<dbReference type="EMBL" id="JH795872">
    <property type="protein sequence ID" value="EJT98682.1"/>
    <property type="molecule type" value="Genomic_DNA"/>
</dbReference>
<name>M5G4M4_DACPD</name>
<evidence type="ECO:0000313" key="1">
    <source>
        <dbReference type="EMBL" id="EJT98682.1"/>
    </source>
</evidence>
<keyword evidence="2" id="KW-1185">Reference proteome</keyword>
<protein>
    <submittedName>
        <fullName evidence="1">Uncharacterized protein</fullName>
    </submittedName>
</protein>
<proteinExistence type="predicted"/>
<reference evidence="1 2" key="1">
    <citation type="journal article" date="2012" name="Science">
        <title>The Paleozoic origin of enzymatic lignin decomposition reconstructed from 31 fungal genomes.</title>
        <authorList>
            <person name="Floudas D."/>
            <person name="Binder M."/>
            <person name="Riley R."/>
            <person name="Barry K."/>
            <person name="Blanchette R.A."/>
            <person name="Henrissat B."/>
            <person name="Martinez A.T."/>
            <person name="Otillar R."/>
            <person name="Spatafora J.W."/>
            <person name="Yadav J.S."/>
            <person name="Aerts A."/>
            <person name="Benoit I."/>
            <person name="Boyd A."/>
            <person name="Carlson A."/>
            <person name="Copeland A."/>
            <person name="Coutinho P.M."/>
            <person name="de Vries R.P."/>
            <person name="Ferreira P."/>
            <person name="Findley K."/>
            <person name="Foster B."/>
            <person name="Gaskell J."/>
            <person name="Glotzer D."/>
            <person name="Gorecki P."/>
            <person name="Heitman J."/>
            <person name="Hesse C."/>
            <person name="Hori C."/>
            <person name="Igarashi K."/>
            <person name="Jurgens J.A."/>
            <person name="Kallen N."/>
            <person name="Kersten P."/>
            <person name="Kohler A."/>
            <person name="Kuees U."/>
            <person name="Kumar T.K.A."/>
            <person name="Kuo A."/>
            <person name="LaButti K."/>
            <person name="Larrondo L.F."/>
            <person name="Lindquist E."/>
            <person name="Ling A."/>
            <person name="Lombard V."/>
            <person name="Lucas S."/>
            <person name="Lundell T."/>
            <person name="Martin R."/>
            <person name="McLaughlin D.J."/>
            <person name="Morgenstern I."/>
            <person name="Morin E."/>
            <person name="Murat C."/>
            <person name="Nagy L.G."/>
            <person name="Nolan M."/>
            <person name="Ohm R.A."/>
            <person name="Patyshakuliyeva A."/>
            <person name="Rokas A."/>
            <person name="Ruiz-Duenas F.J."/>
            <person name="Sabat G."/>
            <person name="Salamov A."/>
            <person name="Samejima M."/>
            <person name="Schmutz J."/>
            <person name="Slot J.C."/>
            <person name="St John F."/>
            <person name="Stenlid J."/>
            <person name="Sun H."/>
            <person name="Sun S."/>
            <person name="Syed K."/>
            <person name="Tsang A."/>
            <person name="Wiebenga A."/>
            <person name="Young D."/>
            <person name="Pisabarro A."/>
            <person name="Eastwood D.C."/>
            <person name="Martin F."/>
            <person name="Cullen D."/>
            <person name="Grigoriev I.V."/>
            <person name="Hibbett D.S."/>
        </authorList>
    </citation>
    <scope>NUCLEOTIDE SEQUENCE [LARGE SCALE GENOMIC DNA]</scope>
    <source>
        <strain evidence="1 2">DJM-731 SS1</strain>
    </source>
</reference>
<dbReference type="AlphaFoldDB" id="M5G4M4"/>
<gene>
    <name evidence="1" type="ORF">DACRYDRAFT_24274</name>
</gene>
<organism evidence="1 2">
    <name type="scientific">Dacryopinax primogenitus (strain DJM 731)</name>
    <name type="common">Brown rot fungus</name>
    <dbReference type="NCBI Taxonomy" id="1858805"/>
    <lineage>
        <taxon>Eukaryota</taxon>
        <taxon>Fungi</taxon>
        <taxon>Dikarya</taxon>
        <taxon>Basidiomycota</taxon>
        <taxon>Agaricomycotina</taxon>
        <taxon>Dacrymycetes</taxon>
        <taxon>Dacrymycetales</taxon>
        <taxon>Dacrymycetaceae</taxon>
        <taxon>Dacryopinax</taxon>
    </lineage>
</organism>